<dbReference type="GO" id="GO:0003700">
    <property type="term" value="F:DNA-binding transcription factor activity"/>
    <property type="evidence" value="ECO:0007669"/>
    <property type="project" value="InterPro"/>
</dbReference>
<evidence type="ECO:0000259" key="6">
    <source>
        <dbReference type="Pfam" id="PF04545"/>
    </source>
</evidence>
<evidence type="ECO:0000256" key="2">
    <source>
        <dbReference type="ARBA" id="ARBA00023015"/>
    </source>
</evidence>
<dbReference type="GO" id="GO:0006352">
    <property type="term" value="P:DNA-templated transcription initiation"/>
    <property type="evidence" value="ECO:0007669"/>
    <property type="project" value="InterPro"/>
</dbReference>
<protein>
    <submittedName>
        <fullName evidence="7">Transcriptional regulator</fullName>
    </submittedName>
</protein>
<keyword evidence="8" id="KW-1185">Reference proteome</keyword>
<dbReference type="KEGG" id="mey:TM49_10075"/>
<dbReference type="InterPro" id="IPR007324">
    <property type="entry name" value="Sugar-bd_dom_put"/>
</dbReference>
<organism evidence="7 8">
    <name type="scientific">Martelella endophytica</name>
    <dbReference type="NCBI Taxonomy" id="1486262"/>
    <lineage>
        <taxon>Bacteria</taxon>
        <taxon>Pseudomonadati</taxon>
        <taxon>Pseudomonadota</taxon>
        <taxon>Alphaproteobacteria</taxon>
        <taxon>Hyphomicrobiales</taxon>
        <taxon>Aurantimonadaceae</taxon>
        <taxon>Martelella</taxon>
    </lineage>
</organism>
<dbReference type="STRING" id="1486262.TM49_10075"/>
<keyword evidence="3" id="KW-0238">DNA-binding</keyword>
<dbReference type="Gene3D" id="1.10.10.10">
    <property type="entry name" value="Winged helix-like DNA-binding domain superfamily/Winged helix DNA-binding domain"/>
    <property type="match status" value="1"/>
</dbReference>
<proteinExistence type="inferred from homology"/>
<keyword evidence="2" id="KW-0805">Transcription regulation</keyword>
<dbReference type="Proteomes" id="UP000032611">
    <property type="component" value="Chromosome"/>
</dbReference>
<dbReference type="Pfam" id="PF04198">
    <property type="entry name" value="Sugar-bind"/>
    <property type="match status" value="1"/>
</dbReference>
<dbReference type="PANTHER" id="PTHR34294">
    <property type="entry name" value="TRANSCRIPTIONAL REGULATOR-RELATED"/>
    <property type="match status" value="1"/>
</dbReference>
<dbReference type="InterPro" id="IPR051054">
    <property type="entry name" value="SorC_transcr_regulators"/>
</dbReference>
<evidence type="ECO:0000256" key="1">
    <source>
        <dbReference type="ARBA" id="ARBA00010466"/>
    </source>
</evidence>
<dbReference type="PANTHER" id="PTHR34294:SF1">
    <property type="entry name" value="TRANSCRIPTIONAL REGULATOR LSRR"/>
    <property type="match status" value="1"/>
</dbReference>
<sequence length="318" mass="34223">MTASNDDPDVFLTEVCWHYFVNGLTQSEVATRLGVTRLRVNQAIKEARAKGFVRVEIQSPHVARLDMQAELVARYGLDEAIVAPADPVHHDYHRPAGAALAFHLASGLAAARWQTIGVSWGMTLNSAIQQLPRMERPSLEIVSMIGGMSQGAAFNSFGIASGFADRLGARYSLFAAPIYLSRGADTEAFLSDTVFRQHLDKLEALDLAVLVAGDLSERSFLMTYGVPSDVSAADLAAAGAVGDILGHFIDARGREVDHPLNRTVIGMSLPALEKVPERILAAAGNHKVDVIVAALKRGLVTTLITDDVTAECILKREP</sequence>
<evidence type="ECO:0000259" key="5">
    <source>
        <dbReference type="Pfam" id="PF04198"/>
    </source>
</evidence>
<dbReference type="RefSeq" id="WP_045680982.1">
    <property type="nucleotide sequence ID" value="NZ_CP010803.1"/>
</dbReference>
<feature type="domain" description="RNA polymerase sigma-70 region 4" evidence="6">
    <location>
        <begin position="19"/>
        <end position="50"/>
    </location>
</feature>
<dbReference type="SUPFAM" id="SSF100950">
    <property type="entry name" value="NagB/RpiA/CoA transferase-like"/>
    <property type="match status" value="1"/>
</dbReference>
<name>A0A0D5LP94_MAREN</name>
<dbReference type="Pfam" id="PF04545">
    <property type="entry name" value="Sigma70_r4"/>
    <property type="match status" value="1"/>
</dbReference>
<evidence type="ECO:0000256" key="4">
    <source>
        <dbReference type="ARBA" id="ARBA00023163"/>
    </source>
</evidence>
<evidence type="ECO:0000313" key="7">
    <source>
        <dbReference type="EMBL" id="AJY45936.1"/>
    </source>
</evidence>
<evidence type="ECO:0000313" key="8">
    <source>
        <dbReference type="Proteomes" id="UP000032611"/>
    </source>
</evidence>
<dbReference type="GO" id="GO:0030246">
    <property type="term" value="F:carbohydrate binding"/>
    <property type="evidence" value="ECO:0007669"/>
    <property type="project" value="InterPro"/>
</dbReference>
<keyword evidence="4" id="KW-0804">Transcription</keyword>
<dbReference type="PATRIC" id="fig|1486262.3.peg.2083"/>
<accession>A0A0D5LP94</accession>
<gene>
    <name evidence="7" type="ORF">TM49_10075</name>
</gene>
<dbReference type="OrthoDB" id="7355674at2"/>
<dbReference type="GO" id="GO:0003677">
    <property type="term" value="F:DNA binding"/>
    <property type="evidence" value="ECO:0007669"/>
    <property type="project" value="UniProtKB-KW"/>
</dbReference>
<feature type="domain" description="Sugar-binding" evidence="5">
    <location>
        <begin position="64"/>
        <end position="315"/>
    </location>
</feature>
<comment type="similarity">
    <text evidence="1">Belongs to the SorC transcriptional regulatory family.</text>
</comment>
<dbReference type="Gene3D" id="3.40.50.1360">
    <property type="match status" value="1"/>
</dbReference>
<dbReference type="InterPro" id="IPR007630">
    <property type="entry name" value="RNA_pol_sigma70_r4"/>
</dbReference>
<dbReference type="HOGENOM" id="CLU_054506_0_1_5"/>
<dbReference type="AlphaFoldDB" id="A0A0D5LP94"/>
<evidence type="ECO:0000256" key="3">
    <source>
        <dbReference type="ARBA" id="ARBA00023125"/>
    </source>
</evidence>
<reference evidence="7 8" key="1">
    <citation type="journal article" date="2015" name="Genome Announc.">
        <title>Complete genome sequence of Martelella endophytica YC6887, which has antifungal activity associated with a halophyte.</title>
        <authorList>
            <person name="Khan A."/>
            <person name="Khan H."/>
            <person name="Chung E.J."/>
            <person name="Hossain M.T."/>
            <person name="Chung Y.R."/>
        </authorList>
    </citation>
    <scope>NUCLEOTIDE SEQUENCE [LARGE SCALE GENOMIC DNA]</scope>
    <source>
        <strain evidence="7">YC6887</strain>
    </source>
</reference>
<dbReference type="InterPro" id="IPR037171">
    <property type="entry name" value="NagB/RpiA_transferase-like"/>
</dbReference>
<dbReference type="InterPro" id="IPR036388">
    <property type="entry name" value="WH-like_DNA-bd_sf"/>
</dbReference>
<dbReference type="EMBL" id="CP010803">
    <property type="protein sequence ID" value="AJY45936.1"/>
    <property type="molecule type" value="Genomic_DNA"/>
</dbReference>